<dbReference type="GO" id="GO:0005871">
    <property type="term" value="C:kinesin complex"/>
    <property type="evidence" value="ECO:0007669"/>
    <property type="project" value="TreeGrafter"/>
</dbReference>
<name>A0A517LJL9_9PEZI</name>
<dbReference type="GO" id="GO:0016887">
    <property type="term" value="F:ATP hydrolysis activity"/>
    <property type="evidence" value="ECO:0007669"/>
    <property type="project" value="TreeGrafter"/>
</dbReference>
<organism evidence="3 4">
    <name type="scientific">Venturia effusa</name>
    <dbReference type="NCBI Taxonomy" id="50376"/>
    <lineage>
        <taxon>Eukaryota</taxon>
        <taxon>Fungi</taxon>
        <taxon>Dikarya</taxon>
        <taxon>Ascomycota</taxon>
        <taxon>Pezizomycotina</taxon>
        <taxon>Dothideomycetes</taxon>
        <taxon>Pleosporomycetidae</taxon>
        <taxon>Venturiales</taxon>
        <taxon>Venturiaceae</taxon>
        <taxon>Venturia</taxon>
    </lineage>
</organism>
<evidence type="ECO:0000313" key="3">
    <source>
        <dbReference type="EMBL" id="QDS75840.1"/>
    </source>
</evidence>
<dbReference type="GO" id="GO:0003777">
    <property type="term" value="F:microtubule motor activity"/>
    <property type="evidence" value="ECO:0007669"/>
    <property type="project" value="InterPro"/>
</dbReference>
<evidence type="ECO:0000313" key="4">
    <source>
        <dbReference type="Proteomes" id="UP000316270"/>
    </source>
</evidence>
<dbReference type="SMART" id="SM00129">
    <property type="entry name" value="KISc"/>
    <property type="match status" value="1"/>
</dbReference>
<dbReference type="GO" id="GO:0008017">
    <property type="term" value="F:microtubule binding"/>
    <property type="evidence" value="ECO:0007669"/>
    <property type="project" value="InterPro"/>
</dbReference>
<feature type="compositionally biased region" description="Polar residues" evidence="1">
    <location>
        <begin position="465"/>
        <end position="481"/>
    </location>
</feature>
<dbReference type="Proteomes" id="UP000316270">
    <property type="component" value="Chromosome 14"/>
</dbReference>
<dbReference type="Pfam" id="PF00225">
    <property type="entry name" value="Kinesin"/>
    <property type="match status" value="1"/>
</dbReference>
<feature type="region of interest" description="Disordered" evidence="1">
    <location>
        <begin position="404"/>
        <end position="521"/>
    </location>
</feature>
<dbReference type="PRINTS" id="PR00380">
    <property type="entry name" value="KINESINHEAVY"/>
</dbReference>
<dbReference type="GO" id="GO:0005874">
    <property type="term" value="C:microtubule"/>
    <property type="evidence" value="ECO:0007669"/>
    <property type="project" value="TreeGrafter"/>
</dbReference>
<feature type="domain" description="Kinesin motor" evidence="2">
    <location>
        <begin position="76"/>
        <end position="410"/>
    </location>
</feature>
<gene>
    <name evidence="3" type="ORF">FKW77_001273</name>
</gene>
<dbReference type="InterPro" id="IPR027640">
    <property type="entry name" value="Kinesin-like_fam"/>
</dbReference>
<dbReference type="EMBL" id="CP042198">
    <property type="protein sequence ID" value="QDS75840.1"/>
    <property type="molecule type" value="Genomic_DNA"/>
</dbReference>
<dbReference type="OrthoDB" id="3676340at2759"/>
<feature type="compositionally biased region" description="Polar residues" evidence="1">
    <location>
        <begin position="419"/>
        <end position="432"/>
    </location>
</feature>
<sequence length="521" mass="58147">MPQLASMYGTALAPLQARDTQQQPDSCRGCDILRQGGDELAAHLTVTQDNLSDREHELEGVRKELEIMSEIVACKADKALSFLRFRSSERDTISAQTTVLKLNTASPNMVGLSRPKLGNNFQNEEEMRNFEFDTVLYEADDNNDVWHALLPFTASLHIDHSVLLILDGPTSAGKSWTLLNGPDPIFLLVGQKMLRLRSAKRKLYLYALEARTDGIWDAITSGRWEKPCQGYSPRTKRVSVTVVDDAADLRDQISCISSHRKTASTDQNSTSSRSHLFCVLTLAEGPQEDQLAKGTSFFALDLAGNEKYNSNITSEFRSDNAHIMSTRFAMRQYMGTYLAEGRFNSFSGGDDLGYIFRHYLEPGRRQGVHDLKVMFMFHIHNIEAKKDDVLSTLTYSQDVRNTIIGSKRRPRLHQDKRTSISNTPPRHVSTSPDGRPSRTSTRNSSLSNIQMRASPAPTPTRAKRNSSLCNISARTSPTGTHIRSKRQSLSGCALSGSPTPMESKRSSLTHLPMKERSMTGD</sequence>
<dbReference type="InterPro" id="IPR001752">
    <property type="entry name" value="Kinesin_motor_dom"/>
</dbReference>
<dbReference type="InterPro" id="IPR027417">
    <property type="entry name" value="P-loop_NTPase"/>
</dbReference>
<dbReference type="GO" id="GO:0005524">
    <property type="term" value="F:ATP binding"/>
    <property type="evidence" value="ECO:0007669"/>
    <property type="project" value="InterPro"/>
</dbReference>
<reference evidence="3 4" key="1">
    <citation type="submission" date="2019-07" db="EMBL/GenBank/DDBJ databases">
        <title>Finished genome of Venturia effusa.</title>
        <authorList>
            <person name="Young C.A."/>
            <person name="Cox M.P."/>
            <person name="Ganley A.R.D."/>
            <person name="David W.J."/>
        </authorList>
    </citation>
    <scope>NUCLEOTIDE SEQUENCE [LARGE SCALE GENOMIC DNA]</scope>
    <source>
        <strain evidence="4">albino</strain>
    </source>
</reference>
<feature type="compositionally biased region" description="Basic and acidic residues" evidence="1">
    <location>
        <begin position="512"/>
        <end position="521"/>
    </location>
</feature>
<dbReference type="InterPro" id="IPR036961">
    <property type="entry name" value="Kinesin_motor_dom_sf"/>
</dbReference>
<feature type="compositionally biased region" description="Low complexity" evidence="1">
    <location>
        <begin position="437"/>
        <end position="448"/>
    </location>
</feature>
<evidence type="ECO:0000259" key="2">
    <source>
        <dbReference type="SMART" id="SM00129"/>
    </source>
</evidence>
<dbReference type="Gene3D" id="3.40.850.10">
    <property type="entry name" value="Kinesin motor domain"/>
    <property type="match status" value="1"/>
</dbReference>
<evidence type="ECO:0000256" key="1">
    <source>
        <dbReference type="SAM" id="MobiDB-lite"/>
    </source>
</evidence>
<dbReference type="GO" id="GO:0007018">
    <property type="term" value="P:microtubule-based movement"/>
    <property type="evidence" value="ECO:0007669"/>
    <property type="project" value="InterPro"/>
</dbReference>
<protein>
    <recommendedName>
        <fullName evidence="2">Kinesin motor domain-containing protein</fullName>
    </recommendedName>
</protein>
<accession>A0A517LJL9</accession>
<keyword evidence="4" id="KW-1185">Reference proteome</keyword>
<dbReference type="AlphaFoldDB" id="A0A517LJL9"/>
<dbReference type="STRING" id="50376.A0A517LJL9"/>
<dbReference type="SUPFAM" id="SSF52540">
    <property type="entry name" value="P-loop containing nucleoside triphosphate hydrolases"/>
    <property type="match status" value="1"/>
</dbReference>
<dbReference type="PANTHER" id="PTHR24115">
    <property type="entry name" value="KINESIN-RELATED"/>
    <property type="match status" value="1"/>
</dbReference>
<proteinExistence type="predicted"/>